<gene>
    <name evidence="3" type="ORF">SAV14893_068310</name>
    <name evidence="4" type="ORF">SAV31267_017510</name>
</gene>
<dbReference type="EMBL" id="BJHX01000001">
    <property type="protein sequence ID" value="GDY67438.1"/>
    <property type="molecule type" value="Genomic_DNA"/>
</dbReference>
<dbReference type="EMBL" id="BJHY01000001">
    <property type="protein sequence ID" value="GDY72266.1"/>
    <property type="molecule type" value="Genomic_DNA"/>
</dbReference>
<dbReference type="STRING" id="33903.AQJ43_18975"/>
<sequence>MESPRHRDQPCGQAQHTAADLEVSPLSDRPGVRAAGEVTLTTLTEWERALDQLVRRREDALYVELSAVTFIDVAGASALALAAQRLPAGQHIHLDRPPFGLRRMFEMFWPDLLTIEMVA</sequence>
<dbReference type="Gene3D" id="3.30.750.24">
    <property type="entry name" value="STAS domain"/>
    <property type="match status" value="1"/>
</dbReference>
<evidence type="ECO:0000313" key="6">
    <source>
        <dbReference type="Proteomes" id="UP000302139"/>
    </source>
</evidence>
<evidence type="ECO:0000256" key="1">
    <source>
        <dbReference type="SAM" id="MobiDB-lite"/>
    </source>
</evidence>
<dbReference type="AlphaFoldDB" id="A0A4D4M6K9"/>
<reference evidence="3 6" key="2">
    <citation type="submission" date="2019-04" db="EMBL/GenBank/DDBJ databases">
        <title>Draft genome sequences of Streptomyces avermitilis NBRC 14893.</title>
        <authorList>
            <person name="Komaki H."/>
            <person name="Tamura T."/>
            <person name="Hosoyama A."/>
        </authorList>
    </citation>
    <scope>NUCLEOTIDE SEQUENCE [LARGE SCALE GENOMIC DNA]</scope>
    <source>
        <strain evidence="3 6">NBRC 14893</strain>
    </source>
</reference>
<dbReference type="PROSITE" id="PS50801">
    <property type="entry name" value="STAS"/>
    <property type="match status" value="1"/>
</dbReference>
<evidence type="ECO:0000313" key="3">
    <source>
        <dbReference type="EMBL" id="GDY67438.1"/>
    </source>
</evidence>
<protein>
    <recommendedName>
        <fullName evidence="2">STAS domain-containing protein</fullName>
    </recommendedName>
</protein>
<evidence type="ECO:0000313" key="5">
    <source>
        <dbReference type="Proteomes" id="UP000299211"/>
    </source>
</evidence>
<dbReference type="Pfam" id="PF13466">
    <property type="entry name" value="STAS_2"/>
    <property type="match status" value="1"/>
</dbReference>
<dbReference type="GeneID" id="41544228"/>
<accession>A0A4D4M6K9</accession>
<feature type="region of interest" description="Disordered" evidence="1">
    <location>
        <begin position="1"/>
        <end position="29"/>
    </location>
</feature>
<dbReference type="OMA" id="VLEMFWP"/>
<dbReference type="InterPro" id="IPR036513">
    <property type="entry name" value="STAS_dom_sf"/>
</dbReference>
<reference evidence="4 5" key="1">
    <citation type="submission" date="2019-04" db="EMBL/GenBank/DDBJ databases">
        <title>Draft genome sequences of Streptomyces avermitilis ATCC 31267.</title>
        <authorList>
            <person name="Komaki H."/>
            <person name="Tamura T."/>
            <person name="Hosoyama A."/>
        </authorList>
    </citation>
    <scope>NUCLEOTIDE SEQUENCE [LARGE SCALE GENOMIC DNA]</scope>
    <source>
        <strain evidence="4 5">ATCC 31267</strain>
    </source>
</reference>
<proteinExistence type="predicted"/>
<dbReference type="SUPFAM" id="SSF52091">
    <property type="entry name" value="SpoIIaa-like"/>
    <property type="match status" value="1"/>
</dbReference>
<organism evidence="3 6">
    <name type="scientific">Streptomyces avermitilis</name>
    <dbReference type="NCBI Taxonomy" id="33903"/>
    <lineage>
        <taxon>Bacteria</taxon>
        <taxon>Bacillati</taxon>
        <taxon>Actinomycetota</taxon>
        <taxon>Actinomycetes</taxon>
        <taxon>Kitasatosporales</taxon>
        <taxon>Streptomycetaceae</taxon>
        <taxon>Streptomyces</taxon>
    </lineage>
</organism>
<dbReference type="RefSeq" id="WP_010988552.1">
    <property type="nucleotide sequence ID" value="NZ_BAABTN010000028.1"/>
</dbReference>
<feature type="domain" description="STAS" evidence="2">
    <location>
        <begin position="32"/>
        <end position="106"/>
    </location>
</feature>
<dbReference type="InterPro" id="IPR002645">
    <property type="entry name" value="STAS_dom"/>
</dbReference>
<dbReference type="InterPro" id="IPR058548">
    <property type="entry name" value="MlaB-like_STAS"/>
</dbReference>
<dbReference type="Proteomes" id="UP000302139">
    <property type="component" value="Unassembled WGS sequence"/>
</dbReference>
<evidence type="ECO:0000313" key="4">
    <source>
        <dbReference type="EMBL" id="GDY72266.1"/>
    </source>
</evidence>
<comment type="caution">
    <text evidence="3">The sequence shown here is derived from an EMBL/GenBank/DDBJ whole genome shotgun (WGS) entry which is preliminary data.</text>
</comment>
<dbReference type="Proteomes" id="UP000299211">
    <property type="component" value="Unassembled WGS sequence"/>
</dbReference>
<name>A0A4D4M6K9_STRAX</name>
<evidence type="ECO:0000259" key="2">
    <source>
        <dbReference type="PROSITE" id="PS50801"/>
    </source>
</evidence>